<accession>A0AAV4PZG7</accession>
<dbReference type="Proteomes" id="UP001054837">
    <property type="component" value="Unassembled WGS sequence"/>
</dbReference>
<keyword evidence="2" id="KW-1185">Reference proteome</keyword>
<sequence>MHFQLFTFTSLSFEGIPMHLVIVHTRIFEGAFPCTSNVYAFTFPHRFEGVPIHFSSFIQKYFHALRRCSHPFLLDHSKVFQCTSAVFTTIFPQKEFHVFEVVHMKVPELLTT</sequence>
<dbReference type="AlphaFoldDB" id="A0AAV4PZG7"/>
<reference evidence="1 2" key="1">
    <citation type="submission" date="2021-06" db="EMBL/GenBank/DDBJ databases">
        <title>Caerostris darwini draft genome.</title>
        <authorList>
            <person name="Kono N."/>
            <person name="Arakawa K."/>
        </authorList>
    </citation>
    <scope>NUCLEOTIDE SEQUENCE [LARGE SCALE GENOMIC DNA]</scope>
</reference>
<proteinExistence type="predicted"/>
<name>A0AAV4PZG7_9ARAC</name>
<organism evidence="1 2">
    <name type="scientific">Caerostris darwini</name>
    <dbReference type="NCBI Taxonomy" id="1538125"/>
    <lineage>
        <taxon>Eukaryota</taxon>
        <taxon>Metazoa</taxon>
        <taxon>Ecdysozoa</taxon>
        <taxon>Arthropoda</taxon>
        <taxon>Chelicerata</taxon>
        <taxon>Arachnida</taxon>
        <taxon>Araneae</taxon>
        <taxon>Araneomorphae</taxon>
        <taxon>Entelegynae</taxon>
        <taxon>Araneoidea</taxon>
        <taxon>Araneidae</taxon>
        <taxon>Caerostris</taxon>
    </lineage>
</organism>
<evidence type="ECO:0000313" key="2">
    <source>
        <dbReference type="Proteomes" id="UP001054837"/>
    </source>
</evidence>
<protein>
    <submittedName>
        <fullName evidence="1">Uncharacterized protein</fullName>
    </submittedName>
</protein>
<gene>
    <name evidence="1" type="ORF">CDAR_183711</name>
</gene>
<dbReference type="EMBL" id="BPLQ01003594">
    <property type="protein sequence ID" value="GIY01599.1"/>
    <property type="molecule type" value="Genomic_DNA"/>
</dbReference>
<comment type="caution">
    <text evidence="1">The sequence shown here is derived from an EMBL/GenBank/DDBJ whole genome shotgun (WGS) entry which is preliminary data.</text>
</comment>
<evidence type="ECO:0000313" key="1">
    <source>
        <dbReference type="EMBL" id="GIY01599.1"/>
    </source>
</evidence>